<name>A0A2N3PHZ5_9HELI</name>
<gene>
    <name evidence="1" type="ORF">BCM31_02810</name>
</gene>
<evidence type="ECO:0000313" key="2">
    <source>
        <dbReference type="Proteomes" id="UP000233350"/>
    </source>
</evidence>
<comment type="caution">
    <text evidence="1">The sequence shown here is derived from an EMBL/GenBank/DDBJ whole genome shotgun (WGS) entry which is preliminary data.</text>
</comment>
<sequence>MQSVQSTQNTQEAEIKHNIIKYQFSKFCKRNTYAIALVLKALLQGSKHYPKDFKTTEVKKDSTFKSPLNLEG</sequence>
<keyword evidence="2" id="KW-1185">Reference proteome</keyword>
<accession>A0A2N3PHZ5</accession>
<proteinExistence type="predicted"/>
<dbReference type="OrthoDB" id="5329756at2"/>
<dbReference type="STRING" id="556267.HWAG_00955"/>
<dbReference type="RefSeq" id="WP_006802651.1">
    <property type="nucleotide sequence ID" value="NZ_CABKOI010000020.1"/>
</dbReference>
<evidence type="ECO:0000313" key="1">
    <source>
        <dbReference type="EMBL" id="PKT80290.1"/>
    </source>
</evidence>
<dbReference type="GeneID" id="97290204"/>
<reference evidence="1 2" key="1">
    <citation type="submission" date="2016-07" db="EMBL/GenBank/DDBJ databases">
        <title>Detection of Helicobacter winghamensis from caecal content of red fox (Vulpes vulpes).</title>
        <authorList>
            <person name="Zanoni R.G."/>
            <person name="Florio D."/>
            <person name="Caffara M."/>
            <person name="Renzi M."/>
            <person name="Parisi A."/>
            <person name="Pasquali F."/>
            <person name="Manfreda G."/>
        </authorList>
    </citation>
    <scope>NUCLEOTIDE SEQUENCE [LARGE SCALE GENOMIC DNA]</scope>
    <source>
        <strain evidence="1 2">295_13</strain>
    </source>
</reference>
<dbReference type="EMBL" id="MBPK01000043">
    <property type="protein sequence ID" value="PKT80290.1"/>
    <property type="molecule type" value="Genomic_DNA"/>
</dbReference>
<organism evidence="1 2">
    <name type="scientific">Helicobacter winghamensis</name>
    <dbReference type="NCBI Taxonomy" id="157268"/>
    <lineage>
        <taxon>Bacteria</taxon>
        <taxon>Pseudomonadati</taxon>
        <taxon>Campylobacterota</taxon>
        <taxon>Epsilonproteobacteria</taxon>
        <taxon>Campylobacterales</taxon>
        <taxon>Helicobacteraceae</taxon>
        <taxon>Helicobacter</taxon>
    </lineage>
</organism>
<dbReference type="Proteomes" id="UP000233350">
    <property type="component" value="Unassembled WGS sequence"/>
</dbReference>
<protein>
    <submittedName>
        <fullName evidence="1">Uncharacterized protein</fullName>
    </submittedName>
</protein>
<dbReference type="AlphaFoldDB" id="A0A2N3PHZ5"/>